<dbReference type="AlphaFoldDB" id="A0A0A0B166"/>
<dbReference type="Gene3D" id="2.60.120.380">
    <property type="match status" value="1"/>
</dbReference>
<organism evidence="2 3">
    <name type="scientific">Cellulomonas cellasea DSM 20118</name>
    <dbReference type="NCBI Taxonomy" id="1408250"/>
    <lineage>
        <taxon>Bacteria</taxon>
        <taxon>Bacillati</taxon>
        <taxon>Actinomycetota</taxon>
        <taxon>Actinomycetes</taxon>
        <taxon>Micrococcales</taxon>
        <taxon>Cellulomonadaceae</taxon>
        <taxon>Cellulomonas</taxon>
    </lineage>
</organism>
<dbReference type="Pfam" id="PF01400">
    <property type="entry name" value="Astacin"/>
    <property type="match status" value="1"/>
</dbReference>
<dbReference type="Gene3D" id="3.40.390.10">
    <property type="entry name" value="Collagenase (Catalytic Domain)"/>
    <property type="match status" value="1"/>
</dbReference>
<dbReference type="GO" id="GO:0004222">
    <property type="term" value="F:metalloendopeptidase activity"/>
    <property type="evidence" value="ECO:0007669"/>
    <property type="project" value="InterPro"/>
</dbReference>
<dbReference type="OrthoDB" id="3669864at2"/>
<dbReference type="RefSeq" id="WP_034635150.1">
    <property type="nucleotide sequence ID" value="NZ_AXNT01000193.1"/>
</dbReference>
<evidence type="ECO:0000259" key="1">
    <source>
        <dbReference type="SMART" id="SM00235"/>
    </source>
</evidence>
<dbReference type="InterPro" id="IPR007280">
    <property type="entry name" value="Peptidase_C_arc/bac"/>
</dbReference>
<accession>A0A0A0B166</accession>
<keyword evidence="3" id="KW-1185">Reference proteome</keyword>
<dbReference type="SUPFAM" id="SSF55486">
    <property type="entry name" value="Metalloproteases ('zincins'), catalytic domain"/>
    <property type="match status" value="1"/>
</dbReference>
<gene>
    <name evidence="2" type="ORF">Q760_08085</name>
</gene>
<dbReference type="Proteomes" id="UP000029833">
    <property type="component" value="Unassembled WGS sequence"/>
</dbReference>
<proteinExistence type="predicted"/>
<dbReference type="GO" id="GO:0006508">
    <property type="term" value="P:proteolysis"/>
    <property type="evidence" value="ECO:0007669"/>
    <property type="project" value="InterPro"/>
</dbReference>
<dbReference type="SUPFAM" id="SSF89260">
    <property type="entry name" value="Collagen-binding domain"/>
    <property type="match status" value="1"/>
</dbReference>
<comment type="caution">
    <text evidence="2">The sequence shown here is derived from an EMBL/GenBank/DDBJ whole genome shotgun (WGS) entry which is preliminary data.</text>
</comment>
<dbReference type="EMBL" id="AXNT01000193">
    <property type="protein sequence ID" value="KGM00550.1"/>
    <property type="molecule type" value="Genomic_DNA"/>
</dbReference>
<evidence type="ECO:0000313" key="2">
    <source>
        <dbReference type="EMBL" id="KGM00550.1"/>
    </source>
</evidence>
<reference evidence="2 3" key="1">
    <citation type="submission" date="2013-10" db="EMBL/GenBank/DDBJ databases">
        <authorList>
            <person name="Wang G."/>
            <person name="Zhuang W."/>
        </authorList>
    </citation>
    <scope>NUCLEOTIDE SEQUENCE [LARGE SCALE GENOMIC DNA]</scope>
    <source>
        <strain evidence="2 3">DSM 20118</strain>
    </source>
</reference>
<protein>
    <submittedName>
        <fullName evidence="2">Peptidase</fullName>
    </submittedName>
</protein>
<dbReference type="InterPro" id="IPR001506">
    <property type="entry name" value="Peptidase_M12A"/>
</dbReference>
<dbReference type="InterPro" id="IPR006026">
    <property type="entry name" value="Peptidase_Metallo"/>
</dbReference>
<feature type="domain" description="Peptidase metallopeptidase" evidence="1">
    <location>
        <begin position="39"/>
        <end position="181"/>
    </location>
</feature>
<sequence>MSSTPEKARFCTDRILFRDQQRLQRTVDVDGRLQAITLLHKLWITGSTLHVRFLGGTPAQRQVAREQAGWWTEHANIHFVFDDAPDAQIRIAFDPTDGAWSYVGTDNVTIPPDEPTMNLGFLDGGTAAHEFGHALGLAHEHQNPDGGIRWNEPVVIKDLMGPPNNWSPETIRHNVLKKYTADQVKGTKFDPKSIMLYFFPARWTLDGVGTEANEVLSEVDKAYIGSTDAYPRTIKPPELQATELLVDAANRTPASIGAAGEEDLYKFTVATAGTYVANTRGPTDLVMDLFGPEDPTRLVASDDDSGVGLNARIATALDPGTYYLRVRHFDEKTGTGTYTMKVRSA</sequence>
<evidence type="ECO:0000313" key="3">
    <source>
        <dbReference type="Proteomes" id="UP000029833"/>
    </source>
</evidence>
<dbReference type="STRING" id="1408250.Q760_08085"/>
<dbReference type="InterPro" id="IPR024079">
    <property type="entry name" value="MetalloPept_cat_dom_sf"/>
</dbReference>
<dbReference type="Pfam" id="PF04151">
    <property type="entry name" value="PPC"/>
    <property type="match status" value="1"/>
</dbReference>
<dbReference type="SMART" id="SM00235">
    <property type="entry name" value="ZnMc"/>
    <property type="match status" value="1"/>
</dbReference>
<name>A0A0A0B166_9CELL</name>
<dbReference type="GO" id="GO:0008270">
    <property type="term" value="F:zinc ion binding"/>
    <property type="evidence" value="ECO:0007669"/>
    <property type="project" value="InterPro"/>
</dbReference>